<keyword evidence="1" id="KW-0175">Coiled coil</keyword>
<gene>
    <name evidence="3" type="ORF">HHL28_09880</name>
</gene>
<evidence type="ECO:0000313" key="3">
    <source>
        <dbReference type="EMBL" id="QJE73363.1"/>
    </source>
</evidence>
<accession>A0A858R848</accession>
<keyword evidence="2" id="KW-0812">Transmembrane</keyword>
<dbReference type="KEGG" id="acru:HHL28_09880"/>
<evidence type="ECO:0000256" key="2">
    <source>
        <dbReference type="SAM" id="Phobius"/>
    </source>
</evidence>
<dbReference type="AlphaFoldDB" id="A0A858R848"/>
<organism evidence="3 4">
    <name type="scientific">Aerophototrophica crusticola</name>
    <dbReference type="NCBI Taxonomy" id="1709002"/>
    <lineage>
        <taxon>Bacteria</taxon>
        <taxon>Pseudomonadati</taxon>
        <taxon>Pseudomonadota</taxon>
        <taxon>Alphaproteobacteria</taxon>
        <taxon>Rhodospirillales</taxon>
        <taxon>Rhodospirillaceae</taxon>
        <taxon>Aerophototrophica</taxon>
    </lineage>
</organism>
<feature type="coiled-coil region" evidence="1">
    <location>
        <begin position="59"/>
        <end position="93"/>
    </location>
</feature>
<keyword evidence="4" id="KW-1185">Reference proteome</keyword>
<evidence type="ECO:0000256" key="1">
    <source>
        <dbReference type="SAM" id="Coils"/>
    </source>
</evidence>
<sequence length="193" mass="21732">MTYGSALILGGLLAVAAWIFAYLVGKIGESVIEGRPEVRWVEQALPRRSLIESKFDIRCSDLRARITELQAELANLRRKRFTLEKELVDSRKEAESPIRVVGRENSTDYRFRAWVINRQVQQALGEGKSHPTLDVEWATPQVVEIWADTLSDARRDLQRLYPLPLGFSLLNIRLEAGGPLNDQPADAPAEPVA</sequence>
<dbReference type="EMBL" id="CP051775">
    <property type="protein sequence ID" value="QJE73363.1"/>
    <property type="molecule type" value="Genomic_DNA"/>
</dbReference>
<proteinExistence type="predicted"/>
<keyword evidence="2" id="KW-1133">Transmembrane helix</keyword>
<protein>
    <submittedName>
        <fullName evidence="3">Uncharacterized protein</fullName>
    </submittedName>
</protein>
<feature type="transmembrane region" description="Helical" evidence="2">
    <location>
        <begin position="6"/>
        <end position="25"/>
    </location>
</feature>
<evidence type="ECO:0000313" key="4">
    <source>
        <dbReference type="Proteomes" id="UP000501891"/>
    </source>
</evidence>
<dbReference type="Proteomes" id="UP000501891">
    <property type="component" value="Chromosome"/>
</dbReference>
<keyword evidence="2" id="KW-0472">Membrane</keyword>
<reference evidence="3" key="1">
    <citation type="submission" date="2020-04" db="EMBL/GenBank/DDBJ databases">
        <title>A desert anoxygenic phototrophic bacterium fixes CO2 using RubisCO under aerobic conditions.</title>
        <authorList>
            <person name="Tang K."/>
        </authorList>
    </citation>
    <scope>NUCLEOTIDE SEQUENCE [LARGE SCALE GENOMIC DNA]</scope>
    <source>
        <strain evidence="3">MIMtkB3</strain>
    </source>
</reference>
<name>A0A858R848_9PROT</name>